<organism evidence="3 4">
    <name type="scientific">Apatococcus fuscideae</name>
    <dbReference type="NCBI Taxonomy" id="2026836"/>
    <lineage>
        <taxon>Eukaryota</taxon>
        <taxon>Viridiplantae</taxon>
        <taxon>Chlorophyta</taxon>
        <taxon>core chlorophytes</taxon>
        <taxon>Trebouxiophyceae</taxon>
        <taxon>Chlorellales</taxon>
        <taxon>Chlorellaceae</taxon>
        <taxon>Apatococcus</taxon>
    </lineage>
</organism>
<dbReference type="PROSITE" id="PS50089">
    <property type="entry name" value="ZF_RING_2"/>
    <property type="match status" value="1"/>
</dbReference>
<protein>
    <recommendedName>
        <fullName evidence="2">RING-type domain-containing protein</fullName>
    </recommendedName>
</protein>
<evidence type="ECO:0000256" key="1">
    <source>
        <dbReference type="PROSITE-ProRule" id="PRU00175"/>
    </source>
</evidence>
<dbReference type="SUPFAM" id="SSF57850">
    <property type="entry name" value="RING/U-box"/>
    <property type="match status" value="1"/>
</dbReference>
<dbReference type="Pfam" id="PF13920">
    <property type="entry name" value="zf-C3HC4_3"/>
    <property type="match status" value="1"/>
</dbReference>
<dbReference type="Proteomes" id="UP001485043">
    <property type="component" value="Unassembled WGS sequence"/>
</dbReference>
<dbReference type="GO" id="GO:0008270">
    <property type="term" value="F:zinc ion binding"/>
    <property type="evidence" value="ECO:0007669"/>
    <property type="project" value="UniProtKB-KW"/>
</dbReference>
<dbReference type="AlphaFoldDB" id="A0AAW1TCE4"/>
<comment type="caution">
    <text evidence="3">The sequence shown here is derived from an EMBL/GenBank/DDBJ whole genome shotgun (WGS) entry which is preliminary data.</text>
</comment>
<gene>
    <name evidence="3" type="ORF">WJX84_002085</name>
</gene>
<name>A0AAW1TCE4_9CHLO</name>
<keyword evidence="4" id="KW-1185">Reference proteome</keyword>
<dbReference type="InterPro" id="IPR001841">
    <property type="entry name" value="Znf_RING"/>
</dbReference>
<dbReference type="InterPro" id="IPR013083">
    <property type="entry name" value="Znf_RING/FYVE/PHD"/>
</dbReference>
<keyword evidence="1" id="KW-0479">Metal-binding</keyword>
<dbReference type="Gene3D" id="3.30.40.10">
    <property type="entry name" value="Zinc/RING finger domain, C3HC4 (zinc finger)"/>
    <property type="match status" value="1"/>
</dbReference>
<evidence type="ECO:0000313" key="4">
    <source>
        <dbReference type="Proteomes" id="UP001485043"/>
    </source>
</evidence>
<reference evidence="3 4" key="1">
    <citation type="journal article" date="2024" name="Nat. Commun.">
        <title>Phylogenomics reveals the evolutionary origins of lichenization in chlorophyte algae.</title>
        <authorList>
            <person name="Puginier C."/>
            <person name="Libourel C."/>
            <person name="Otte J."/>
            <person name="Skaloud P."/>
            <person name="Haon M."/>
            <person name="Grisel S."/>
            <person name="Petersen M."/>
            <person name="Berrin J.G."/>
            <person name="Delaux P.M."/>
            <person name="Dal Grande F."/>
            <person name="Keller J."/>
        </authorList>
    </citation>
    <scope>NUCLEOTIDE SEQUENCE [LARGE SCALE GENOMIC DNA]</scope>
    <source>
        <strain evidence="3 4">SAG 2523</strain>
    </source>
</reference>
<proteinExistence type="predicted"/>
<accession>A0AAW1TCE4</accession>
<keyword evidence="1" id="KW-0862">Zinc</keyword>
<feature type="domain" description="RING-type" evidence="2">
    <location>
        <begin position="69"/>
        <end position="110"/>
    </location>
</feature>
<dbReference type="EMBL" id="JALJOV010000144">
    <property type="protein sequence ID" value="KAK9866640.1"/>
    <property type="molecule type" value="Genomic_DNA"/>
</dbReference>
<sequence length="123" mass="14148">MGSAWAQATLRMRHLGYRQRGQNWKCRSWMLPSQAFIFWPWAIWIHLTSPIFAPAAFPWELKLGAIADCLEHVPQVIFVPCGHALHCRRCHDLWCKASQVSGAVTCPMCRSKVARTENLERSE</sequence>
<evidence type="ECO:0000259" key="2">
    <source>
        <dbReference type="PROSITE" id="PS50089"/>
    </source>
</evidence>
<evidence type="ECO:0000313" key="3">
    <source>
        <dbReference type="EMBL" id="KAK9866640.1"/>
    </source>
</evidence>
<keyword evidence="1" id="KW-0863">Zinc-finger</keyword>